<dbReference type="CDD" id="cd00495">
    <property type="entry name" value="Ribosomal_L25_TL5_CTC"/>
    <property type="match status" value="1"/>
</dbReference>
<name>A0A932GQE3_UNCTE</name>
<sequence>MTELEISAQVRNQVGKGESRRLRRAGAVPAVVYGRRD</sequence>
<organism evidence="5 6">
    <name type="scientific">Tectimicrobiota bacterium</name>
    <dbReference type="NCBI Taxonomy" id="2528274"/>
    <lineage>
        <taxon>Bacteria</taxon>
        <taxon>Pseudomonadati</taxon>
        <taxon>Nitrospinota/Tectimicrobiota group</taxon>
        <taxon>Candidatus Tectimicrobiota</taxon>
    </lineage>
</organism>
<dbReference type="GO" id="GO:1990904">
    <property type="term" value="C:ribonucleoprotein complex"/>
    <property type="evidence" value="ECO:0007669"/>
    <property type="project" value="UniProtKB-KW"/>
</dbReference>
<accession>A0A932GQE3</accession>
<reference evidence="5" key="1">
    <citation type="submission" date="2020-07" db="EMBL/GenBank/DDBJ databases">
        <title>Huge and variable diversity of episymbiotic CPR bacteria and DPANN archaea in groundwater ecosystems.</title>
        <authorList>
            <person name="He C.Y."/>
            <person name="Keren R."/>
            <person name="Whittaker M."/>
            <person name="Farag I.F."/>
            <person name="Doudna J."/>
            <person name="Cate J.H.D."/>
            <person name="Banfield J.F."/>
        </authorList>
    </citation>
    <scope>NUCLEOTIDE SEQUENCE</scope>
    <source>
        <strain evidence="5">NC_groundwater_717_Ag_S-0.2um_59_8</strain>
    </source>
</reference>
<dbReference type="GO" id="GO:0005840">
    <property type="term" value="C:ribosome"/>
    <property type="evidence" value="ECO:0007669"/>
    <property type="project" value="UniProtKB-KW"/>
</dbReference>
<evidence type="ECO:0000256" key="3">
    <source>
        <dbReference type="ARBA" id="ARBA00035479"/>
    </source>
</evidence>
<feature type="non-terminal residue" evidence="5">
    <location>
        <position position="37"/>
    </location>
</feature>
<proteinExistence type="predicted"/>
<dbReference type="SUPFAM" id="SSF50715">
    <property type="entry name" value="Ribosomal protein L25-like"/>
    <property type="match status" value="1"/>
</dbReference>
<dbReference type="InterPro" id="IPR011035">
    <property type="entry name" value="Ribosomal_bL25/Gln-tRNA_synth"/>
</dbReference>
<protein>
    <recommendedName>
        <fullName evidence="3">50S ribosomal protein L25</fullName>
    </recommendedName>
</protein>
<dbReference type="GO" id="GO:0003735">
    <property type="term" value="F:structural constituent of ribosome"/>
    <property type="evidence" value="ECO:0007669"/>
    <property type="project" value="InterPro"/>
</dbReference>
<dbReference type="Proteomes" id="UP000741360">
    <property type="component" value="Unassembled WGS sequence"/>
</dbReference>
<dbReference type="Pfam" id="PF01386">
    <property type="entry name" value="Ribosomal_L25p"/>
    <property type="match status" value="1"/>
</dbReference>
<evidence type="ECO:0000313" key="5">
    <source>
        <dbReference type="EMBL" id="MBI3015183.1"/>
    </source>
</evidence>
<dbReference type="Gene3D" id="2.40.240.10">
    <property type="entry name" value="Ribosomal Protein L25, Chain P"/>
    <property type="match status" value="1"/>
</dbReference>
<evidence type="ECO:0000256" key="1">
    <source>
        <dbReference type="ARBA" id="ARBA00022980"/>
    </source>
</evidence>
<dbReference type="InterPro" id="IPR029751">
    <property type="entry name" value="Ribosomal_L25_dom"/>
</dbReference>
<dbReference type="EMBL" id="JACPSX010000173">
    <property type="protein sequence ID" value="MBI3015183.1"/>
    <property type="molecule type" value="Genomic_DNA"/>
</dbReference>
<comment type="caution">
    <text evidence="5">The sequence shown here is derived from an EMBL/GenBank/DDBJ whole genome shotgun (WGS) entry which is preliminary data.</text>
</comment>
<evidence type="ECO:0000259" key="4">
    <source>
        <dbReference type="Pfam" id="PF01386"/>
    </source>
</evidence>
<evidence type="ECO:0000256" key="2">
    <source>
        <dbReference type="ARBA" id="ARBA00023274"/>
    </source>
</evidence>
<keyword evidence="1 5" id="KW-0689">Ribosomal protein</keyword>
<keyword evidence="2" id="KW-0687">Ribonucleoprotein</keyword>
<evidence type="ECO:0000313" key="6">
    <source>
        <dbReference type="Proteomes" id="UP000741360"/>
    </source>
</evidence>
<gene>
    <name evidence="5" type="ORF">HYY65_09030</name>
</gene>
<dbReference type="InterPro" id="IPR020056">
    <property type="entry name" value="Rbsml_bL25/Gln-tRNA_synth_N"/>
</dbReference>
<feature type="domain" description="Large ribosomal subunit protein bL25 L25" evidence="4">
    <location>
        <begin position="6"/>
        <end position="35"/>
    </location>
</feature>
<dbReference type="GO" id="GO:0006412">
    <property type="term" value="P:translation"/>
    <property type="evidence" value="ECO:0007669"/>
    <property type="project" value="InterPro"/>
</dbReference>
<dbReference type="AlphaFoldDB" id="A0A932GQE3"/>